<reference evidence="1" key="3">
    <citation type="submission" date="2023-05" db="EMBL/GenBank/DDBJ databases">
        <authorList>
            <person name="Smith C.H."/>
        </authorList>
    </citation>
    <scope>NUCLEOTIDE SEQUENCE</scope>
    <source>
        <strain evidence="1">CHS0354</strain>
        <tissue evidence="1">Mantle</tissue>
    </source>
</reference>
<gene>
    <name evidence="1" type="ORF">CHS0354_026332</name>
</gene>
<dbReference type="AlphaFoldDB" id="A0AAE0T2X8"/>
<dbReference type="EMBL" id="JAEAOA010001575">
    <property type="protein sequence ID" value="KAK3602784.1"/>
    <property type="molecule type" value="Genomic_DNA"/>
</dbReference>
<name>A0AAE0T2X8_9BIVA</name>
<dbReference type="Proteomes" id="UP001195483">
    <property type="component" value="Unassembled WGS sequence"/>
</dbReference>
<accession>A0AAE0T2X8</accession>
<evidence type="ECO:0000313" key="1">
    <source>
        <dbReference type="EMBL" id="KAK3602784.1"/>
    </source>
</evidence>
<sequence>MDKSRWQDHPLPACCPDKNEGGCTQILSSLPKSKNGYRYVLVMCDLFTKWTGTPTELNNLATTEIESADYVKNLQLRLKKSHNIARTHLKVSSKYQKKYYDIKEKD</sequence>
<reference evidence="1" key="1">
    <citation type="journal article" date="2021" name="Genome Biol. Evol.">
        <title>A High-Quality Reference Genome for a Parasitic Bivalve with Doubly Uniparental Inheritance (Bivalvia: Unionida).</title>
        <authorList>
            <person name="Smith C.H."/>
        </authorList>
    </citation>
    <scope>NUCLEOTIDE SEQUENCE</scope>
    <source>
        <strain evidence="1">CHS0354</strain>
    </source>
</reference>
<comment type="caution">
    <text evidence="1">The sequence shown here is derived from an EMBL/GenBank/DDBJ whole genome shotgun (WGS) entry which is preliminary data.</text>
</comment>
<organism evidence="1 2">
    <name type="scientific">Potamilus streckersoni</name>
    <dbReference type="NCBI Taxonomy" id="2493646"/>
    <lineage>
        <taxon>Eukaryota</taxon>
        <taxon>Metazoa</taxon>
        <taxon>Spiralia</taxon>
        <taxon>Lophotrochozoa</taxon>
        <taxon>Mollusca</taxon>
        <taxon>Bivalvia</taxon>
        <taxon>Autobranchia</taxon>
        <taxon>Heteroconchia</taxon>
        <taxon>Palaeoheterodonta</taxon>
        <taxon>Unionida</taxon>
        <taxon>Unionoidea</taxon>
        <taxon>Unionidae</taxon>
        <taxon>Ambleminae</taxon>
        <taxon>Lampsilini</taxon>
        <taxon>Potamilus</taxon>
    </lineage>
</organism>
<protein>
    <submittedName>
        <fullName evidence="1">Uncharacterized protein</fullName>
    </submittedName>
</protein>
<evidence type="ECO:0000313" key="2">
    <source>
        <dbReference type="Proteomes" id="UP001195483"/>
    </source>
</evidence>
<keyword evidence="2" id="KW-1185">Reference proteome</keyword>
<proteinExistence type="predicted"/>
<reference evidence="1" key="2">
    <citation type="journal article" date="2021" name="Genome Biol. Evol.">
        <title>Developing a high-quality reference genome for a parasitic bivalve with doubly uniparental inheritance (Bivalvia: Unionida).</title>
        <authorList>
            <person name="Smith C.H."/>
        </authorList>
    </citation>
    <scope>NUCLEOTIDE SEQUENCE</scope>
    <source>
        <strain evidence="1">CHS0354</strain>
        <tissue evidence="1">Mantle</tissue>
    </source>
</reference>